<sequence length="126" mass="13824">MDELLCLGHGKFDVEQIFIGDTPIDTLEAGTVQYWLFDQDEHLETMGTIEDLIWADISAGPNPYPFVENMFTSPEVEQFQFEDITTEEPTTPAAFDGEAVAGTPGHFLMPGAIGVNPFPDIVVGDT</sequence>
<proteinExistence type="predicted"/>
<name>X1C4H8_9ZZZZ</name>
<feature type="non-terminal residue" evidence="1">
    <location>
        <position position="126"/>
    </location>
</feature>
<comment type="caution">
    <text evidence="1">The sequence shown here is derived from an EMBL/GenBank/DDBJ whole genome shotgun (WGS) entry which is preliminary data.</text>
</comment>
<dbReference type="AlphaFoldDB" id="X1C4H8"/>
<organism evidence="1">
    <name type="scientific">marine sediment metagenome</name>
    <dbReference type="NCBI Taxonomy" id="412755"/>
    <lineage>
        <taxon>unclassified sequences</taxon>
        <taxon>metagenomes</taxon>
        <taxon>ecological metagenomes</taxon>
    </lineage>
</organism>
<gene>
    <name evidence="1" type="ORF">S01H4_42435</name>
</gene>
<reference evidence="1" key="1">
    <citation type="journal article" date="2014" name="Front. Microbiol.">
        <title>High frequency of phylogenetically diverse reductive dehalogenase-homologous genes in deep subseafloor sedimentary metagenomes.</title>
        <authorList>
            <person name="Kawai M."/>
            <person name="Futagami T."/>
            <person name="Toyoda A."/>
            <person name="Takaki Y."/>
            <person name="Nishi S."/>
            <person name="Hori S."/>
            <person name="Arai W."/>
            <person name="Tsubouchi T."/>
            <person name="Morono Y."/>
            <person name="Uchiyama I."/>
            <person name="Ito T."/>
            <person name="Fujiyama A."/>
            <person name="Inagaki F."/>
            <person name="Takami H."/>
        </authorList>
    </citation>
    <scope>NUCLEOTIDE SEQUENCE</scope>
    <source>
        <strain evidence="1">Expedition CK06-06</strain>
    </source>
</reference>
<dbReference type="EMBL" id="BART01023300">
    <property type="protein sequence ID" value="GAG91308.1"/>
    <property type="molecule type" value="Genomic_DNA"/>
</dbReference>
<protein>
    <submittedName>
        <fullName evidence="1">Uncharacterized protein</fullName>
    </submittedName>
</protein>
<evidence type="ECO:0000313" key="1">
    <source>
        <dbReference type="EMBL" id="GAG91308.1"/>
    </source>
</evidence>
<accession>X1C4H8</accession>